<dbReference type="PANTHER" id="PTHR22604:SF105">
    <property type="entry name" value="TRANS-1,2-DIHYDROBENZENE-1,2-DIOL DEHYDROGENASE"/>
    <property type="match status" value="1"/>
</dbReference>
<organism evidence="5 6">
    <name type="scientific">Poritiphilus flavus</name>
    <dbReference type="NCBI Taxonomy" id="2697053"/>
    <lineage>
        <taxon>Bacteria</taxon>
        <taxon>Pseudomonadati</taxon>
        <taxon>Bacteroidota</taxon>
        <taxon>Flavobacteriia</taxon>
        <taxon>Flavobacteriales</taxon>
        <taxon>Flavobacteriaceae</taxon>
        <taxon>Poritiphilus</taxon>
    </lineage>
</organism>
<dbReference type="GO" id="GO:0000166">
    <property type="term" value="F:nucleotide binding"/>
    <property type="evidence" value="ECO:0007669"/>
    <property type="project" value="InterPro"/>
</dbReference>
<evidence type="ECO:0000256" key="1">
    <source>
        <dbReference type="ARBA" id="ARBA00010928"/>
    </source>
</evidence>
<comment type="caution">
    <text evidence="5">The sequence shown here is derived from an EMBL/GenBank/DDBJ whole genome shotgun (WGS) entry which is preliminary data.</text>
</comment>
<evidence type="ECO:0000259" key="4">
    <source>
        <dbReference type="Pfam" id="PF22725"/>
    </source>
</evidence>
<name>A0A6L9EFB3_9FLAO</name>
<dbReference type="Pfam" id="PF22725">
    <property type="entry name" value="GFO_IDH_MocA_C3"/>
    <property type="match status" value="1"/>
</dbReference>
<feature type="domain" description="GFO/IDH/MocA-like oxidoreductase" evidence="4">
    <location>
        <begin position="132"/>
        <end position="247"/>
    </location>
</feature>
<dbReference type="Proteomes" id="UP000475249">
    <property type="component" value="Unassembled WGS sequence"/>
</dbReference>
<accession>A0A6L9EFB3</accession>
<dbReference type="SUPFAM" id="SSF51735">
    <property type="entry name" value="NAD(P)-binding Rossmann-fold domains"/>
    <property type="match status" value="1"/>
</dbReference>
<dbReference type="InterPro" id="IPR036291">
    <property type="entry name" value="NAD(P)-bd_dom_sf"/>
</dbReference>
<evidence type="ECO:0000259" key="3">
    <source>
        <dbReference type="Pfam" id="PF01408"/>
    </source>
</evidence>
<keyword evidence="2" id="KW-0560">Oxidoreductase</keyword>
<dbReference type="InterPro" id="IPR050984">
    <property type="entry name" value="Gfo/Idh/MocA_domain"/>
</dbReference>
<dbReference type="Gene3D" id="3.30.360.10">
    <property type="entry name" value="Dihydrodipicolinate Reductase, domain 2"/>
    <property type="match status" value="1"/>
</dbReference>
<dbReference type="InterPro" id="IPR055170">
    <property type="entry name" value="GFO_IDH_MocA-like_dom"/>
</dbReference>
<dbReference type="PANTHER" id="PTHR22604">
    <property type="entry name" value="OXIDOREDUCTASES"/>
    <property type="match status" value="1"/>
</dbReference>
<sequence length="327" mass="36274">MSELVRWGIAGLGNIASKFAEDLELVKGGELAGVASRSLEKAEEFGKKFNASHCFGSYEEMFKSDKVDAIYIATPHTSHEALAVQAMEHGKHVLCEKPFGINSAEVQAMIAASERNNVFLMEAMWSRFNPSIRKVKALVDSGDLGAIRYLHADFAFYALNKAEDGRLLNPELAGGSLLDIGIYPIFLAYLMLGRPKSIQAVSQFYHTGVEIQTSMIFDYEKAQALLFSGLNSKSEMKAEISCEQGSVFIHPRWHETQGFSVEQGEEMKHFDLPTLGRGYSHEIEEVHSCLAKGATQSSLWSHQNSIDLMQLLDTVRQKSGIRFPAES</sequence>
<evidence type="ECO:0000313" key="6">
    <source>
        <dbReference type="Proteomes" id="UP000475249"/>
    </source>
</evidence>
<dbReference type="SUPFAM" id="SSF55347">
    <property type="entry name" value="Glyceraldehyde-3-phosphate dehydrogenase-like, C-terminal domain"/>
    <property type="match status" value="1"/>
</dbReference>
<keyword evidence="6" id="KW-1185">Reference proteome</keyword>
<dbReference type="Pfam" id="PF01408">
    <property type="entry name" value="GFO_IDH_MocA"/>
    <property type="match status" value="1"/>
</dbReference>
<reference evidence="5 6" key="1">
    <citation type="submission" date="2020-01" db="EMBL/GenBank/DDBJ databases">
        <title>Bacteria diversity of Porities sp.</title>
        <authorList>
            <person name="Wang G."/>
        </authorList>
    </citation>
    <scope>NUCLEOTIDE SEQUENCE [LARGE SCALE GENOMIC DNA]</scope>
    <source>
        <strain evidence="5 6">R33</strain>
    </source>
</reference>
<evidence type="ECO:0000256" key="2">
    <source>
        <dbReference type="ARBA" id="ARBA00023002"/>
    </source>
</evidence>
<dbReference type="Gene3D" id="3.40.50.720">
    <property type="entry name" value="NAD(P)-binding Rossmann-like Domain"/>
    <property type="match status" value="1"/>
</dbReference>
<dbReference type="RefSeq" id="WP_161436502.1">
    <property type="nucleotide sequence ID" value="NZ_WXYO01000007.1"/>
</dbReference>
<evidence type="ECO:0000313" key="5">
    <source>
        <dbReference type="EMBL" id="NAS13460.1"/>
    </source>
</evidence>
<dbReference type="GO" id="GO:0016491">
    <property type="term" value="F:oxidoreductase activity"/>
    <property type="evidence" value="ECO:0007669"/>
    <property type="project" value="UniProtKB-KW"/>
</dbReference>
<dbReference type="EMBL" id="WXYO01000007">
    <property type="protein sequence ID" value="NAS13460.1"/>
    <property type="molecule type" value="Genomic_DNA"/>
</dbReference>
<dbReference type="AlphaFoldDB" id="A0A6L9EFB3"/>
<protein>
    <submittedName>
        <fullName evidence="5">Gfo/Idh/MocA family oxidoreductase</fullName>
    </submittedName>
</protein>
<feature type="domain" description="Gfo/Idh/MocA-like oxidoreductase N-terminal" evidence="3">
    <location>
        <begin position="5"/>
        <end position="121"/>
    </location>
</feature>
<proteinExistence type="inferred from homology"/>
<gene>
    <name evidence="5" type="ORF">GTQ38_15715</name>
</gene>
<comment type="similarity">
    <text evidence="1">Belongs to the Gfo/Idh/MocA family.</text>
</comment>
<dbReference type="InterPro" id="IPR000683">
    <property type="entry name" value="Gfo/Idh/MocA-like_OxRdtase_N"/>
</dbReference>